<evidence type="ECO:0000313" key="3">
    <source>
        <dbReference type="EMBL" id="KAK3265303.1"/>
    </source>
</evidence>
<dbReference type="GO" id="GO:0003676">
    <property type="term" value="F:nucleic acid binding"/>
    <property type="evidence" value="ECO:0007669"/>
    <property type="project" value="InterPro"/>
</dbReference>
<evidence type="ECO:0000256" key="1">
    <source>
        <dbReference type="SAM" id="MobiDB-lite"/>
    </source>
</evidence>
<reference evidence="3 4" key="1">
    <citation type="journal article" date="2015" name="Genome Biol. Evol.">
        <title>Comparative Genomics of a Bacterivorous Green Alga Reveals Evolutionary Causalities and Consequences of Phago-Mixotrophic Mode of Nutrition.</title>
        <authorList>
            <person name="Burns J.A."/>
            <person name="Paasch A."/>
            <person name="Narechania A."/>
            <person name="Kim E."/>
        </authorList>
    </citation>
    <scope>NUCLEOTIDE SEQUENCE [LARGE SCALE GENOMIC DNA]</scope>
    <source>
        <strain evidence="3 4">PLY_AMNH</strain>
    </source>
</reference>
<keyword evidence="4" id="KW-1185">Reference proteome</keyword>
<protein>
    <recommendedName>
        <fullName evidence="2">DDE-1 domain-containing protein</fullName>
    </recommendedName>
</protein>
<evidence type="ECO:0000313" key="4">
    <source>
        <dbReference type="Proteomes" id="UP001190700"/>
    </source>
</evidence>
<dbReference type="EMBL" id="LGRX02014016">
    <property type="protein sequence ID" value="KAK3265303.1"/>
    <property type="molecule type" value="Genomic_DNA"/>
</dbReference>
<dbReference type="Pfam" id="PF03184">
    <property type="entry name" value="DDE_1"/>
    <property type="match status" value="1"/>
</dbReference>
<comment type="caution">
    <text evidence="3">The sequence shown here is derived from an EMBL/GenBank/DDBJ whole genome shotgun (WGS) entry which is preliminary data.</text>
</comment>
<gene>
    <name evidence="3" type="ORF">CYMTET_26005</name>
</gene>
<name>A0AAE0FT39_9CHLO</name>
<dbReference type="Proteomes" id="UP001190700">
    <property type="component" value="Unassembled WGS sequence"/>
</dbReference>
<feature type="compositionally biased region" description="Acidic residues" evidence="1">
    <location>
        <begin position="61"/>
        <end position="79"/>
    </location>
</feature>
<feature type="domain" description="DDE-1" evidence="2">
    <location>
        <begin position="325"/>
        <end position="506"/>
    </location>
</feature>
<feature type="region of interest" description="Disordered" evidence="1">
    <location>
        <begin position="48"/>
        <end position="88"/>
    </location>
</feature>
<organism evidence="3 4">
    <name type="scientific">Cymbomonas tetramitiformis</name>
    <dbReference type="NCBI Taxonomy" id="36881"/>
    <lineage>
        <taxon>Eukaryota</taxon>
        <taxon>Viridiplantae</taxon>
        <taxon>Chlorophyta</taxon>
        <taxon>Pyramimonadophyceae</taxon>
        <taxon>Pyramimonadales</taxon>
        <taxon>Pyramimonadaceae</taxon>
        <taxon>Cymbomonas</taxon>
    </lineage>
</organism>
<sequence length="700" mass="77547">MDCLSNIGNSPGPVSNLFDSFASTCVDVASGELDIPDNQVAHGCDTERTADLNPEVPELQADPDSDDEEAVLDGEDDDDIVKPPDFSPNKEGRRLYNELYKWAAQAVKDELLSSRHAQNLIFEKYGVQIDHSTIHRASKRVVQSPAKKGRRLFIPSESERKLADFIVALRAMKLPVFKATVCAYANKMIANTEVEKKFLHGVVSDKWYYGFLDRWNMRTKNQRPFETDRVKWCTAKNLHQHYKVLAHTLVDAGIAVWNPDFEEDTPQSEMIHIIKPERLLSFDESRLTMDQTSTSKAKAERIVTVDKDDVGDVVANKGGGDGTLCASTIANGHAGPPLWIFAAESFKLSWVVDAPRSTVIDPSTGRGYPSTFTANTKGGMTFDLGVHFMRTNVAVMYPDLSRDNPVVVICDGHGSHLTLELLDYCREVGITVVLRPPHTSNISQGEDVRNFAIFKPAFRVSKAIALTRKLDTIGDEVPSLGMADMLPCAYEPYQKAFHPEHNKKAWSLIGVYPFTRCVYWSLVEAEKKKVAVVAAAPGVNHEVLSFGFKRLQSHAHGEEGEEGEGAEDQEADEVLEGRVTSRELWARGPATSDESAGIVRAKTMKKKQKEEDKDKRKRVTAEVTAERLLKYARVAEEAKAKWMAVNNKVVHAKLLKDELVASLRVRGSAPAASALKAQLEADLQSLLGPPQPTGPCGMFF</sequence>
<dbReference type="AlphaFoldDB" id="A0AAE0FT39"/>
<proteinExistence type="predicted"/>
<evidence type="ECO:0000259" key="2">
    <source>
        <dbReference type="Pfam" id="PF03184"/>
    </source>
</evidence>
<dbReference type="InterPro" id="IPR004875">
    <property type="entry name" value="DDE_SF_endonuclease_dom"/>
</dbReference>
<accession>A0AAE0FT39</accession>